<sequence>MEINKLLDIAGTYRNTSFLGRYISQETIDSFINTFPETHKSIIGTSVEKRPITQLKLGEGSIKVLMWSQMHGNETTTTKALIDFIGFLQSNSAEAKEILSQISFTIIPQLNPDGAKAYTRVNKNAVDLNRDAQDCTQPESRAFKKVYKELQPHFCFNLHDQRTIFGVGKPAKPATVSFLSPAFNDSRALNDTREKAMKLIVYMNQSLQETIPNQVGRYDDGFNLNCVGDTLQNLGFPTILFEAGHFQNDYQRAETRKFIFISLLKGIWGIIKNKYEDVDYRDYFKIPENEKCFYDILIKNIGNREDSLAIQYKEVLKDNKLIFLPFLVKEIGKKFTYGHHEIDAKGAILTINSILDFSKITEIQEISLDGKKFSLNLTKT</sequence>
<dbReference type="GO" id="GO:0008270">
    <property type="term" value="F:zinc ion binding"/>
    <property type="evidence" value="ECO:0007669"/>
    <property type="project" value="InterPro"/>
</dbReference>
<dbReference type="PANTHER" id="PTHR11705">
    <property type="entry name" value="PROTEASE FAMILY M14 CARBOXYPEPTIDASE A,B"/>
    <property type="match status" value="1"/>
</dbReference>
<comment type="subcellular location">
    <subcellularLocation>
        <location evidence="2">Secreted</location>
    </subcellularLocation>
</comment>
<keyword evidence="7" id="KW-0378">Hydrolase</keyword>
<organism evidence="12 13">
    <name type="scientific">Mesonia algae</name>
    <dbReference type="NCBI Taxonomy" id="213248"/>
    <lineage>
        <taxon>Bacteria</taxon>
        <taxon>Pseudomonadati</taxon>
        <taxon>Bacteroidota</taxon>
        <taxon>Flavobacteriia</taxon>
        <taxon>Flavobacteriales</taxon>
        <taxon>Flavobacteriaceae</taxon>
        <taxon>Mesonia</taxon>
    </lineage>
</organism>
<keyword evidence="13" id="KW-1185">Reference proteome</keyword>
<keyword evidence="9" id="KW-0325">Glycoprotein</keyword>
<dbReference type="SMART" id="SM00631">
    <property type="entry name" value="Zn_pept"/>
    <property type="match status" value="1"/>
</dbReference>
<comment type="caution">
    <text evidence="12">The sequence shown here is derived from an EMBL/GenBank/DDBJ whole genome shotgun (WGS) entry which is preliminary data.</text>
</comment>
<comment type="caution">
    <text evidence="10">Lacks conserved residue(s) required for the propagation of feature annotation.</text>
</comment>
<evidence type="ECO:0000256" key="3">
    <source>
        <dbReference type="ARBA" id="ARBA00005988"/>
    </source>
</evidence>
<keyword evidence="6" id="KW-0732">Signal</keyword>
<reference evidence="12 13" key="1">
    <citation type="submission" date="2018-06" db="EMBL/GenBank/DDBJ databases">
        <title>Genomic Encyclopedia of Archaeal and Bacterial Type Strains, Phase II (KMG-II): from individual species to whole genera.</title>
        <authorList>
            <person name="Goeker M."/>
        </authorList>
    </citation>
    <scope>NUCLEOTIDE SEQUENCE [LARGE SCALE GENOMIC DNA]</scope>
    <source>
        <strain evidence="12 13">DSM 15361</strain>
    </source>
</reference>
<dbReference type="AlphaFoldDB" id="A0A2W7I7N8"/>
<comment type="cofactor">
    <cofactor evidence="1">
        <name>Zn(2+)</name>
        <dbReference type="ChEBI" id="CHEBI:29105"/>
    </cofactor>
</comment>
<dbReference type="PROSITE" id="PS52035">
    <property type="entry name" value="PEPTIDASE_M14"/>
    <property type="match status" value="1"/>
</dbReference>
<dbReference type="GO" id="GO:0005615">
    <property type="term" value="C:extracellular space"/>
    <property type="evidence" value="ECO:0007669"/>
    <property type="project" value="TreeGrafter"/>
</dbReference>
<gene>
    <name evidence="12" type="ORF">LX95_00990</name>
</gene>
<evidence type="ECO:0000256" key="10">
    <source>
        <dbReference type="PROSITE-ProRule" id="PRU01379"/>
    </source>
</evidence>
<evidence type="ECO:0000313" key="12">
    <source>
        <dbReference type="EMBL" id="PZW42674.1"/>
    </source>
</evidence>
<proteinExistence type="inferred from homology"/>
<dbReference type="SUPFAM" id="SSF53187">
    <property type="entry name" value="Zn-dependent exopeptidases"/>
    <property type="match status" value="1"/>
</dbReference>
<dbReference type="GO" id="GO:0004181">
    <property type="term" value="F:metallocarboxypeptidase activity"/>
    <property type="evidence" value="ECO:0007669"/>
    <property type="project" value="InterPro"/>
</dbReference>
<evidence type="ECO:0000259" key="11">
    <source>
        <dbReference type="PROSITE" id="PS52035"/>
    </source>
</evidence>
<dbReference type="RefSeq" id="WP_111540319.1">
    <property type="nucleotide sequence ID" value="NZ_QKYV01000002.1"/>
</dbReference>
<evidence type="ECO:0000256" key="4">
    <source>
        <dbReference type="ARBA" id="ARBA00022525"/>
    </source>
</evidence>
<keyword evidence="12" id="KW-0121">Carboxypeptidase</keyword>
<evidence type="ECO:0000256" key="8">
    <source>
        <dbReference type="ARBA" id="ARBA00023026"/>
    </source>
</evidence>
<evidence type="ECO:0000256" key="1">
    <source>
        <dbReference type="ARBA" id="ARBA00001947"/>
    </source>
</evidence>
<comment type="similarity">
    <text evidence="3 10">Belongs to the peptidase M14 family.</text>
</comment>
<keyword evidence="4" id="KW-0964">Secreted</keyword>
<dbReference type="Proteomes" id="UP000249542">
    <property type="component" value="Unassembled WGS sequence"/>
</dbReference>
<dbReference type="EMBL" id="QKYV01000002">
    <property type="protein sequence ID" value="PZW42674.1"/>
    <property type="molecule type" value="Genomic_DNA"/>
</dbReference>
<evidence type="ECO:0000256" key="9">
    <source>
        <dbReference type="ARBA" id="ARBA00023180"/>
    </source>
</evidence>
<dbReference type="Pfam" id="PF00246">
    <property type="entry name" value="Peptidase_M14"/>
    <property type="match status" value="1"/>
</dbReference>
<keyword evidence="8" id="KW-0843">Virulence</keyword>
<evidence type="ECO:0000256" key="7">
    <source>
        <dbReference type="ARBA" id="ARBA00022801"/>
    </source>
</evidence>
<name>A0A2W7I7N8_9FLAO</name>
<dbReference type="PANTHER" id="PTHR11705:SF83">
    <property type="entry name" value="INACTIVE METALLOCARBOXYPEPTIDASE ECM14"/>
    <property type="match status" value="1"/>
</dbReference>
<evidence type="ECO:0000313" key="13">
    <source>
        <dbReference type="Proteomes" id="UP000249542"/>
    </source>
</evidence>
<dbReference type="Gene3D" id="3.40.630.10">
    <property type="entry name" value="Zn peptidases"/>
    <property type="match status" value="1"/>
</dbReference>
<keyword evidence="5" id="KW-0645">Protease</keyword>
<evidence type="ECO:0000256" key="6">
    <source>
        <dbReference type="ARBA" id="ARBA00022729"/>
    </source>
</evidence>
<dbReference type="CDD" id="cd06239">
    <property type="entry name" value="M14-like"/>
    <property type="match status" value="1"/>
</dbReference>
<accession>A0A2W7I7N8</accession>
<feature type="domain" description="Peptidase M14" evidence="11">
    <location>
        <begin position="12"/>
        <end position="270"/>
    </location>
</feature>
<protein>
    <submittedName>
        <fullName evidence="12">Zinc carboxypeptidase</fullName>
    </submittedName>
</protein>
<evidence type="ECO:0000256" key="2">
    <source>
        <dbReference type="ARBA" id="ARBA00004613"/>
    </source>
</evidence>
<evidence type="ECO:0000256" key="5">
    <source>
        <dbReference type="ARBA" id="ARBA00022670"/>
    </source>
</evidence>
<dbReference type="GO" id="GO:0006508">
    <property type="term" value="P:proteolysis"/>
    <property type="evidence" value="ECO:0007669"/>
    <property type="project" value="UniProtKB-KW"/>
</dbReference>
<dbReference type="InterPro" id="IPR000834">
    <property type="entry name" value="Peptidase_M14"/>
</dbReference>